<dbReference type="CDD" id="cd01949">
    <property type="entry name" value="GGDEF"/>
    <property type="match status" value="1"/>
</dbReference>
<dbReference type="SUPFAM" id="SSF55073">
    <property type="entry name" value="Nucleotide cyclase"/>
    <property type="match status" value="1"/>
</dbReference>
<keyword evidence="6" id="KW-1185">Reference proteome</keyword>
<keyword evidence="3" id="KW-0472">Membrane</keyword>
<dbReference type="NCBIfam" id="TIGR00254">
    <property type="entry name" value="GGDEF"/>
    <property type="match status" value="1"/>
</dbReference>
<dbReference type="HOGENOM" id="CLU_000445_11_4_4"/>
<dbReference type="PROSITE" id="PS50887">
    <property type="entry name" value="GGDEF"/>
    <property type="match status" value="1"/>
</dbReference>
<accession>Q223C6</accession>
<organism evidence="5 6">
    <name type="scientific">Albidiferax ferrireducens (strain ATCC BAA-621 / DSM 15236 / T118)</name>
    <name type="common">Rhodoferax ferrireducens</name>
    <dbReference type="NCBI Taxonomy" id="338969"/>
    <lineage>
        <taxon>Bacteria</taxon>
        <taxon>Pseudomonadati</taxon>
        <taxon>Pseudomonadota</taxon>
        <taxon>Betaproteobacteria</taxon>
        <taxon>Burkholderiales</taxon>
        <taxon>Comamonadaceae</taxon>
        <taxon>Rhodoferax</taxon>
    </lineage>
</organism>
<evidence type="ECO:0000313" key="6">
    <source>
        <dbReference type="Proteomes" id="UP000008332"/>
    </source>
</evidence>
<name>Q223C6_ALBFT</name>
<evidence type="ECO:0000256" key="3">
    <source>
        <dbReference type="SAM" id="Phobius"/>
    </source>
</evidence>
<feature type="transmembrane region" description="Helical" evidence="3">
    <location>
        <begin position="12"/>
        <end position="32"/>
    </location>
</feature>
<comment type="catalytic activity">
    <reaction evidence="2">
        <text>2 GTP = 3',3'-c-di-GMP + 2 diphosphate</text>
        <dbReference type="Rhea" id="RHEA:24898"/>
        <dbReference type="ChEBI" id="CHEBI:33019"/>
        <dbReference type="ChEBI" id="CHEBI:37565"/>
        <dbReference type="ChEBI" id="CHEBI:58805"/>
        <dbReference type="EC" id="2.7.7.65"/>
    </reaction>
</comment>
<gene>
    <name evidence="5" type="ordered locus">Rfer_0116</name>
</gene>
<feature type="transmembrane region" description="Helical" evidence="3">
    <location>
        <begin position="44"/>
        <end position="63"/>
    </location>
</feature>
<dbReference type="GO" id="GO:0005886">
    <property type="term" value="C:plasma membrane"/>
    <property type="evidence" value="ECO:0007669"/>
    <property type="project" value="TreeGrafter"/>
</dbReference>
<dbReference type="OrthoDB" id="9813903at2"/>
<dbReference type="InterPro" id="IPR043128">
    <property type="entry name" value="Rev_trsase/Diguanyl_cyclase"/>
</dbReference>
<evidence type="ECO:0000313" key="5">
    <source>
        <dbReference type="EMBL" id="ABD67877.1"/>
    </source>
</evidence>
<feature type="domain" description="GGDEF" evidence="4">
    <location>
        <begin position="242"/>
        <end position="380"/>
    </location>
</feature>
<dbReference type="RefSeq" id="WP_011462450.1">
    <property type="nucleotide sequence ID" value="NC_007908.1"/>
</dbReference>
<dbReference type="eggNOG" id="COG3706">
    <property type="taxonomic scope" value="Bacteria"/>
</dbReference>
<evidence type="ECO:0000259" key="4">
    <source>
        <dbReference type="PROSITE" id="PS50887"/>
    </source>
</evidence>
<dbReference type="Gene3D" id="3.30.70.270">
    <property type="match status" value="1"/>
</dbReference>
<dbReference type="PANTHER" id="PTHR45138">
    <property type="entry name" value="REGULATORY COMPONENTS OF SENSORY TRANSDUCTION SYSTEM"/>
    <property type="match status" value="1"/>
</dbReference>
<sequence>MKSSRNPNKSLWLVLLALMLAFVFETAAWWWASQTPRASSLQGPIWLGLGAALCGLAAAVLLWRQLRTATRATRRARQLLASSLDTLDVGLEIWDEHDRLVLYNKKINLIYKGFHTPADIGQTFEALMRAKLKRQAIPAAIGCEQEWLAQRLASRGTHKAHTLKELTRNQWVNFYETRTSEGYLVAAWVDVTELVLKGKVLEANNQRLAQQTAMDGLTGLANRRRFDEALTVEWQRAARGRTPLSLLMVDIDHFKNYNDNYGHLAGDQCLRRVSSVLSRCVRRAGELVARYGGEEFVLLLPGADMAHACEIAQMCLDLMQQECVAHAASPTSVYVTLSIGVACALPDAMLDDPASLVNAADAAMYRAKSSGRAHYEVADQADWEIDDNTPRTQPSSLS</sequence>
<dbReference type="STRING" id="338969.Rfer_0116"/>
<dbReference type="InterPro" id="IPR029787">
    <property type="entry name" value="Nucleotide_cyclase"/>
</dbReference>
<protein>
    <recommendedName>
        <fullName evidence="1">diguanylate cyclase</fullName>
        <ecNumber evidence="1">2.7.7.65</ecNumber>
    </recommendedName>
</protein>
<dbReference type="EC" id="2.7.7.65" evidence="1"/>
<dbReference type="GO" id="GO:1902201">
    <property type="term" value="P:negative regulation of bacterial-type flagellum-dependent cell motility"/>
    <property type="evidence" value="ECO:0007669"/>
    <property type="project" value="TreeGrafter"/>
</dbReference>
<dbReference type="GO" id="GO:0052621">
    <property type="term" value="F:diguanylate cyclase activity"/>
    <property type="evidence" value="ECO:0007669"/>
    <property type="project" value="UniProtKB-EC"/>
</dbReference>
<dbReference type="PANTHER" id="PTHR45138:SF9">
    <property type="entry name" value="DIGUANYLATE CYCLASE DGCM-RELATED"/>
    <property type="match status" value="1"/>
</dbReference>
<dbReference type="Pfam" id="PF12860">
    <property type="entry name" value="PAS_7"/>
    <property type="match status" value="1"/>
</dbReference>
<dbReference type="EMBL" id="CP000267">
    <property type="protein sequence ID" value="ABD67877.1"/>
    <property type="molecule type" value="Genomic_DNA"/>
</dbReference>
<dbReference type="SMART" id="SM00267">
    <property type="entry name" value="GGDEF"/>
    <property type="match status" value="1"/>
</dbReference>
<dbReference type="AlphaFoldDB" id="Q223C6"/>
<dbReference type="Proteomes" id="UP000008332">
    <property type="component" value="Chromosome"/>
</dbReference>
<evidence type="ECO:0000256" key="2">
    <source>
        <dbReference type="ARBA" id="ARBA00034247"/>
    </source>
</evidence>
<dbReference type="KEGG" id="rfr:Rfer_0116"/>
<dbReference type="GO" id="GO:0043709">
    <property type="term" value="P:cell adhesion involved in single-species biofilm formation"/>
    <property type="evidence" value="ECO:0007669"/>
    <property type="project" value="TreeGrafter"/>
</dbReference>
<reference evidence="6" key="1">
    <citation type="submission" date="2006-02" db="EMBL/GenBank/DDBJ databases">
        <title>Complete sequence of chromosome of Rhodoferax ferrireducens DSM 15236.</title>
        <authorList>
            <person name="Copeland A."/>
            <person name="Lucas S."/>
            <person name="Lapidus A."/>
            <person name="Barry K."/>
            <person name="Detter J.C."/>
            <person name="Glavina del Rio T."/>
            <person name="Hammon N."/>
            <person name="Israni S."/>
            <person name="Pitluck S."/>
            <person name="Brettin T."/>
            <person name="Bruce D."/>
            <person name="Han C."/>
            <person name="Tapia R."/>
            <person name="Gilna P."/>
            <person name="Kiss H."/>
            <person name="Schmutz J."/>
            <person name="Larimer F."/>
            <person name="Land M."/>
            <person name="Kyrpides N."/>
            <person name="Ivanova N."/>
            <person name="Richardson P."/>
        </authorList>
    </citation>
    <scope>NUCLEOTIDE SEQUENCE [LARGE SCALE GENOMIC DNA]</scope>
    <source>
        <strain evidence="6">ATCC BAA-621 / DSM 15236 / T118</strain>
    </source>
</reference>
<keyword evidence="3" id="KW-0812">Transmembrane</keyword>
<dbReference type="InterPro" id="IPR050469">
    <property type="entry name" value="Diguanylate_Cyclase"/>
</dbReference>
<proteinExistence type="predicted"/>
<dbReference type="InterPro" id="IPR000160">
    <property type="entry name" value="GGDEF_dom"/>
</dbReference>
<keyword evidence="3" id="KW-1133">Transmembrane helix</keyword>
<evidence type="ECO:0000256" key="1">
    <source>
        <dbReference type="ARBA" id="ARBA00012528"/>
    </source>
</evidence>
<dbReference type="Pfam" id="PF00990">
    <property type="entry name" value="GGDEF"/>
    <property type="match status" value="1"/>
</dbReference>
<dbReference type="FunFam" id="3.30.70.270:FF:000001">
    <property type="entry name" value="Diguanylate cyclase domain protein"/>
    <property type="match status" value="1"/>
</dbReference>